<name>A0A8S5U817_9CAUD</name>
<accession>A0A8S5U817</accession>
<protein>
    <submittedName>
        <fullName evidence="1">Uncharacterized protein</fullName>
    </submittedName>
</protein>
<organism evidence="1">
    <name type="scientific">Siphoviridae sp. ctGDt6</name>
    <dbReference type="NCBI Taxonomy" id="2825408"/>
    <lineage>
        <taxon>Viruses</taxon>
        <taxon>Duplodnaviria</taxon>
        <taxon>Heunggongvirae</taxon>
        <taxon>Uroviricota</taxon>
        <taxon>Caudoviricetes</taxon>
    </lineage>
</organism>
<dbReference type="EMBL" id="BK016032">
    <property type="protein sequence ID" value="DAF90633.1"/>
    <property type="molecule type" value="Genomic_DNA"/>
</dbReference>
<reference evidence="1" key="1">
    <citation type="journal article" date="2021" name="Proc. Natl. Acad. Sci. U.S.A.">
        <title>A Catalog of Tens of Thousands of Viruses from Human Metagenomes Reveals Hidden Associations with Chronic Diseases.</title>
        <authorList>
            <person name="Tisza M.J."/>
            <person name="Buck C.B."/>
        </authorList>
    </citation>
    <scope>NUCLEOTIDE SEQUENCE</scope>
    <source>
        <strain evidence="1">CtGDt6</strain>
    </source>
</reference>
<sequence length="30" mass="3752">MSYFYRRLPSNCFAFYRVVLLHMLSWICFS</sequence>
<evidence type="ECO:0000313" key="1">
    <source>
        <dbReference type="EMBL" id="DAF90633.1"/>
    </source>
</evidence>
<proteinExistence type="predicted"/>